<evidence type="ECO:0000313" key="1">
    <source>
        <dbReference type="EMBL" id="KAF2008222.1"/>
    </source>
</evidence>
<dbReference type="CDD" id="cd18186">
    <property type="entry name" value="BTB_POZ_ZBTB_KLHL-like"/>
    <property type="match status" value="1"/>
</dbReference>
<sequence length="246" mass="28253">MSGTEKLRVAKSLATDLGSLYVQVVVGAAEHERVFYISEKLLCARSAFFRKALSEDWKEGQDKLVKLEEEDPEIFALYEYLSHHNKVPVLGSSKYRPETFEVDYRAEELLTAKLYILCEFLGDVISKNLLVDAMMEGLNETFLFPWPKTISMIYDGTSEHNLMRKLLQDFYILNAAPGWFVDMVVDEFPKEFLFAVCVGLVNKSYLSRSLPLKNDSQYYEKVEGESLNIGQSSNTEKRKKKAVRNE</sequence>
<keyword evidence="2" id="KW-1185">Reference proteome</keyword>
<protein>
    <recommendedName>
        <fullName evidence="3">BTB domain-containing protein</fullName>
    </recommendedName>
</protein>
<evidence type="ECO:0000313" key="2">
    <source>
        <dbReference type="Proteomes" id="UP000799779"/>
    </source>
</evidence>
<organism evidence="1 2">
    <name type="scientific">Amniculicola lignicola CBS 123094</name>
    <dbReference type="NCBI Taxonomy" id="1392246"/>
    <lineage>
        <taxon>Eukaryota</taxon>
        <taxon>Fungi</taxon>
        <taxon>Dikarya</taxon>
        <taxon>Ascomycota</taxon>
        <taxon>Pezizomycotina</taxon>
        <taxon>Dothideomycetes</taxon>
        <taxon>Pleosporomycetidae</taxon>
        <taxon>Pleosporales</taxon>
        <taxon>Amniculicolaceae</taxon>
        <taxon>Amniculicola</taxon>
    </lineage>
</organism>
<dbReference type="Proteomes" id="UP000799779">
    <property type="component" value="Unassembled WGS sequence"/>
</dbReference>
<dbReference type="PANTHER" id="PTHR47843">
    <property type="entry name" value="BTB DOMAIN-CONTAINING PROTEIN-RELATED"/>
    <property type="match status" value="1"/>
</dbReference>
<name>A0A6A5X5N1_9PLEO</name>
<dbReference type="SUPFAM" id="SSF54695">
    <property type="entry name" value="POZ domain"/>
    <property type="match status" value="1"/>
</dbReference>
<dbReference type="AlphaFoldDB" id="A0A6A5X5N1"/>
<dbReference type="PANTHER" id="PTHR47843:SF2">
    <property type="entry name" value="BTB DOMAIN-CONTAINING PROTEIN"/>
    <property type="match status" value="1"/>
</dbReference>
<dbReference type="InterPro" id="IPR011333">
    <property type="entry name" value="SKP1/BTB/POZ_sf"/>
</dbReference>
<evidence type="ECO:0008006" key="3">
    <source>
        <dbReference type="Google" id="ProtNLM"/>
    </source>
</evidence>
<accession>A0A6A5X5N1</accession>
<gene>
    <name evidence="1" type="ORF">P154DRAFT_558485</name>
</gene>
<reference evidence="1" key="1">
    <citation type="journal article" date="2020" name="Stud. Mycol.">
        <title>101 Dothideomycetes genomes: a test case for predicting lifestyles and emergence of pathogens.</title>
        <authorList>
            <person name="Haridas S."/>
            <person name="Albert R."/>
            <person name="Binder M."/>
            <person name="Bloem J."/>
            <person name="Labutti K."/>
            <person name="Salamov A."/>
            <person name="Andreopoulos B."/>
            <person name="Baker S."/>
            <person name="Barry K."/>
            <person name="Bills G."/>
            <person name="Bluhm B."/>
            <person name="Cannon C."/>
            <person name="Castanera R."/>
            <person name="Culley D."/>
            <person name="Daum C."/>
            <person name="Ezra D."/>
            <person name="Gonzalez J."/>
            <person name="Henrissat B."/>
            <person name="Kuo A."/>
            <person name="Liang C."/>
            <person name="Lipzen A."/>
            <person name="Lutzoni F."/>
            <person name="Magnuson J."/>
            <person name="Mondo S."/>
            <person name="Nolan M."/>
            <person name="Ohm R."/>
            <person name="Pangilinan J."/>
            <person name="Park H.-J."/>
            <person name="Ramirez L."/>
            <person name="Alfaro M."/>
            <person name="Sun H."/>
            <person name="Tritt A."/>
            <person name="Yoshinaga Y."/>
            <person name="Zwiers L.-H."/>
            <person name="Turgeon B."/>
            <person name="Goodwin S."/>
            <person name="Spatafora J."/>
            <person name="Crous P."/>
            <person name="Grigoriev I."/>
        </authorList>
    </citation>
    <scope>NUCLEOTIDE SEQUENCE</scope>
    <source>
        <strain evidence="1">CBS 123094</strain>
    </source>
</reference>
<proteinExistence type="predicted"/>
<dbReference type="OrthoDB" id="1022638at2759"/>
<dbReference type="EMBL" id="ML977556">
    <property type="protein sequence ID" value="KAF2008222.1"/>
    <property type="molecule type" value="Genomic_DNA"/>
</dbReference>
<dbReference type="Gene3D" id="3.30.710.10">
    <property type="entry name" value="Potassium Channel Kv1.1, Chain A"/>
    <property type="match status" value="1"/>
</dbReference>